<gene>
    <name evidence="2" type="ORF">B0H17DRAFT_1135402</name>
</gene>
<feature type="region of interest" description="Disordered" evidence="1">
    <location>
        <begin position="246"/>
        <end position="289"/>
    </location>
</feature>
<evidence type="ECO:0000313" key="2">
    <source>
        <dbReference type="EMBL" id="KAJ7688863.1"/>
    </source>
</evidence>
<keyword evidence="3" id="KW-1185">Reference proteome</keyword>
<accession>A0AAD7GH81</accession>
<evidence type="ECO:0000313" key="3">
    <source>
        <dbReference type="Proteomes" id="UP001221757"/>
    </source>
</evidence>
<reference evidence="2" key="1">
    <citation type="submission" date="2023-03" db="EMBL/GenBank/DDBJ databases">
        <title>Massive genome expansion in bonnet fungi (Mycena s.s.) driven by repeated elements and novel gene families across ecological guilds.</title>
        <authorList>
            <consortium name="Lawrence Berkeley National Laboratory"/>
            <person name="Harder C.B."/>
            <person name="Miyauchi S."/>
            <person name="Viragh M."/>
            <person name="Kuo A."/>
            <person name="Thoen E."/>
            <person name="Andreopoulos B."/>
            <person name="Lu D."/>
            <person name="Skrede I."/>
            <person name="Drula E."/>
            <person name="Henrissat B."/>
            <person name="Morin E."/>
            <person name="Kohler A."/>
            <person name="Barry K."/>
            <person name="LaButti K."/>
            <person name="Morin E."/>
            <person name="Salamov A."/>
            <person name="Lipzen A."/>
            <person name="Mereny Z."/>
            <person name="Hegedus B."/>
            <person name="Baldrian P."/>
            <person name="Stursova M."/>
            <person name="Weitz H."/>
            <person name="Taylor A."/>
            <person name="Grigoriev I.V."/>
            <person name="Nagy L.G."/>
            <person name="Martin F."/>
            <person name="Kauserud H."/>
        </authorList>
    </citation>
    <scope>NUCLEOTIDE SEQUENCE</scope>
    <source>
        <strain evidence="2">CBHHK067</strain>
    </source>
</reference>
<proteinExistence type="predicted"/>
<protein>
    <submittedName>
        <fullName evidence="2">Uncharacterized protein</fullName>
    </submittedName>
</protein>
<name>A0AAD7GH81_MYCRO</name>
<feature type="compositionally biased region" description="Low complexity" evidence="1">
    <location>
        <begin position="124"/>
        <end position="152"/>
    </location>
</feature>
<sequence length="289" mass="30663">MSFIPLATSIDAVGLHRRLFMSSVDTGSNRLDNIFMDSSVNGVFPPASAPLWVALPVLSSTMGMEGGGENYYTLMVHNMNNELTEDKRGINDYKTLTKCGLAGLEGQDHRLKPPRTAGDPVQGTPTPSLHSTSSATPTLSSPSLIPPSNGSSEMQATTSSRLLPPGGSSTASGFPKATRKSVPTAAIAGSVGAAVGFSIGILEQIHLEPVNKEAQPTLQQPNGERGVRSIQPGPNLISVAPEGDMQSNAAMEINTHRDEPLAKRMRRVEVQLDDEPRSTRGFPPSYCTE</sequence>
<dbReference type="AlphaFoldDB" id="A0AAD7GH81"/>
<evidence type="ECO:0000256" key="1">
    <source>
        <dbReference type="SAM" id="MobiDB-lite"/>
    </source>
</evidence>
<organism evidence="2 3">
    <name type="scientific">Mycena rosella</name>
    <name type="common">Pink bonnet</name>
    <name type="synonym">Agaricus rosellus</name>
    <dbReference type="NCBI Taxonomy" id="1033263"/>
    <lineage>
        <taxon>Eukaryota</taxon>
        <taxon>Fungi</taxon>
        <taxon>Dikarya</taxon>
        <taxon>Basidiomycota</taxon>
        <taxon>Agaricomycotina</taxon>
        <taxon>Agaricomycetes</taxon>
        <taxon>Agaricomycetidae</taxon>
        <taxon>Agaricales</taxon>
        <taxon>Marasmiineae</taxon>
        <taxon>Mycenaceae</taxon>
        <taxon>Mycena</taxon>
    </lineage>
</organism>
<dbReference type="Proteomes" id="UP001221757">
    <property type="component" value="Unassembled WGS sequence"/>
</dbReference>
<comment type="caution">
    <text evidence="2">The sequence shown here is derived from an EMBL/GenBank/DDBJ whole genome shotgun (WGS) entry which is preliminary data.</text>
</comment>
<feature type="region of interest" description="Disordered" evidence="1">
    <location>
        <begin position="104"/>
        <end position="177"/>
    </location>
</feature>
<feature type="compositionally biased region" description="Basic and acidic residues" evidence="1">
    <location>
        <begin position="254"/>
        <end position="278"/>
    </location>
</feature>
<dbReference type="EMBL" id="JARKIE010000076">
    <property type="protein sequence ID" value="KAJ7688863.1"/>
    <property type="molecule type" value="Genomic_DNA"/>
</dbReference>
<feature type="compositionally biased region" description="Polar residues" evidence="1">
    <location>
        <begin position="153"/>
        <end position="172"/>
    </location>
</feature>